<dbReference type="InterPro" id="IPR037171">
    <property type="entry name" value="NagB/RpiA_transferase-like"/>
</dbReference>
<dbReference type="PRINTS" id="PR00037">
    <property type="entry name" value="HTHLACR"/>
</dbReference>
<dbReference type="Proteomes" id="UP000028252">
    <property type="component" value="Unassembled WGS sequence"/>
</dbReference>
<dbReference type="SMART" id="SM01134">
    <property type="entry name" value="DeoRC"/>
    <property type="match status" value="1"/>
</dbReference>
<evidence type="ECO:0000256" key="3">
    <source>
        <dbReference type="ARBA" id="ARBA00023125"/>
    </source>
</evidence>
<dbReference type="RefSeq" id="WP_036184917.1">
    <property type="nucleotide sequence ID" value="NZ_JMQN01000015.1"/>
</dbReference>
<dbReference type="InterPro" id="IPR036388">
    <property type="entry name" value="WH-like_DNA-bd_sf"/>
</dbReference>
<dbReference type="InterPro" id="IPR050313">
    <property type="entry name" value="Carb_Metab_HTH_regulators"/>
</dbReference>
<gene>
    <name evidence="6" type="ORF">ADIMK_1193</name>
</gene>
<accession>A0A081G1T5</accession>
<dbReference type="SMART" id="SM00420">
    <property type="entry name" value="HTH_DEOR"/>
    <property type="match status" value="1"/>
</dbReference>
<reference evidence="6 7" key="1">
    <citation type="submission" date="2014-04" db="EMBL/GenBank/DDBJ databases">
        <title>Marinobacterium kochiensis sp. nov., isolated from sediment sample collected from Kochi backwaters in Kerala, India.</title>
        <authorList>
            <person name="Singh A."/>
            <person name="Pinnaka A.K."/>
        </authorList>
    </citation>
    <scope>NUCLEOTIDE SEQUENCE [LARGE SCALE GENOMIC DNA]</scope>
    <source>
        <strain evidence="6 7">AK27</strain>
    </source>
</reference>
<dbReference type="PROSITE" id="PS00894">
    <property type="entry name" value="HTH_DEOR_1"/>
    <property type="match status" value="1"/>
</dbReference>
<dbReference type="PANTHER" id="PTHR30363">
    <property type="entry name" value="HTH-TYPE TRANSCRIPTIONAL REGULATOR SRLR-RELATED"/>
    <property type="match status" value="1"/>
</dbReference>
<dbReference type="STRING" id="1232683.ADIMK_1193"/>
<dbReference type="EMBL" id="JMQN01000015">
    <property type="protein sequence ID" value="KEA64740.1"/>
    <property type="molecule type" value="Genomic_DNA"/>
</dbReference>
<proteinExistence type="predicted"/>
<dbReference type="InterPro" id="IPR014036">
    <property type="entry name" value="DeoR-like_C"/>
</dbReference>
<dbReference type="GO" id="GO:0003700">
    <property type="term" value="F:DNA-binding transcription factor activity"/>
    <property type="evidence" value="ECO:0007669"/>
    <property type="project" value="InterPro"/>
</dbReference>
<dbReference type="Gene3D" id="1.10.10.10">
    <property type="entry name" value="Winged helix-like DNA-binding domain superfamily/Winged helix DNA-binding domain"/>
    <property type="match status" value="1"/>
</dbReference>
<keyword evidence="1" id="KW-0678">Repressor</keyword>
<dbReference type="PATRIC" id="fig|1232683.4.peg.1183"/>
<feature type="domain" description="HTH deoR-type" evidence="5">
    <location>
        <begin position="3"/>
        <end position="58"/>
    </location>
</feature>
<organism evidence="6 7">
    <name type="scientific">Marinobacterium lacunae</name>
    <dbReference type="NCBI Taxonomy" id="1232683"/>
    <lineage>
        <taxon>Bacteria</taxon>
        <taxon>Pseudomonadati</taxon>
        <taxon>Pseudomonadota</taxon>
        <taxon>Gammaproteobacteria</taxon>
        <taxon>Oceanospirillales</taxon>
        <taxon>Oceanospirillaceae</taxon>
        <taxon>Marinobacterium</taxon>
    </lineage>
</organism>
<dbReference type="AlphaFoldDB" id="A0A081G1T5"/>
<evidence type="ECO:0000313" key="7">
    <source>
        <dbReference type="Proteomes" id="UP000028252"/>
    </source>
</evidence>
<dbReference type="SUPFAM" id="SSF46785">
    <property type="entry name" value="Winged helix' DNA-binding domain"/>
    <property type="match status" value="1"/>
</dbReference>
<dbReference type="PANTHER" id="PTHR30363:SF4">
    <property type="entry name" value="GLYCEROL-3-PHOSPHATE REGULON REPRESSOR"/>
    <property type="match status" value="1"/>
</dbReference>
<dbReference type="GO" id="GO:0003677">
    <property type="term" value="F:DNA binding"/>
    <property type="evidence" value="ECO:0007669"/>
    <property type="project" value="UniProtKB-KW"/>
</dbReference>
<dbReference type="eggNOG" id="COG1349">
    <property type="taxonomic scope" value="Bacteria"/>
</dbReference>
<sequence length="257" mass="28218">MKLNDRQKEIVDVLGNTGELSVELLAERFSVSTQTIRKDINQLCEAGLTRRVHGGVALPVTTQNSSYHTRRTTNASVKSTIAQACATHIPSGSSLFLGIGTSVAMLAEALIDHRDLQVLTNNLDVANILCDHVDINVLLSGGRLRCNDRDLVGEKTVQFFREFRVDFGIVGSGGLDPDAGLLDFDPQEAEVSRAILANSRQRILLADASKWKRRAMVVVAPFEQIDLFITDRLTSDQQGLLDSRGLEWLATSMDDVQ</sequence>
<evidence type="ECO:0000256" key="2">
    <source>
        <dbReference type="ARBA" id="ARBA00023015"/>
    </source>
</evidence>
<evidence type="ECO:0000259" key="5">
    <source>
        <dbReference type="PROSITE" id="PS51000"/>
    </source>
</evidence>
<protein>
    <submittedName>
        <fullName evidence="6">Glycerol-3-phosphate regulon repressor, DeoR family</fullName>
    </submittedName>
</protein>
<dbReference type="InterPro" id="IPR036390">
    <property type="entry name" value="WH_DNA-bd_sf"/>
</dbReference>
<dbReference type="OrthoDB" id="9814815at2"/>
<dbReference type="PROSITE" id="PS51000">
    <property type="entry name" value="HTH_DEOR_2"/>
    <property type="match status" value="1"/>
</dbReference>
<keyword evidence="7" id="KW-1185">Reference proteome</keyword>
<keyword evidence="4" id="KW-0804">Transcription</keyword>
<evidence type="ECO:0000256" key="1">
    <source>
        <dbReference type="ARBA" id="ARBA00022491"/>
    </source>
</evidence>
<dbReference type="SUPFAM" id="SSF100950">
    <property type="entry name" value="NagB/RpiA/CoA transferase-like"/>
    <property type="match status" value="1"/>
</dbReference>
<dbReference type="Pfam" id="PF08220">
    <property type="entry name" value="HTH_DeoR"/>
    <property type="match status" value="1"/>
</dbReference>
<evidence type="ECO:0000256" key="4">
    <source>
        <dbReference type="ARBA" id="ARBA00023163"/>
    </source>
</evidence>
<dbReference type="InterPro" id="IPR018356">
    <property type="entry name" value="Tscrpt_reg_HTH_DeoR_CS"/>
</dbReference>
<evidence type="ECO:0000313" key="6">
    <source>
        <dbReference type="EMBL" id="KEA64740.1"/>
    </source>
</evidence>
<dbReference type="Pfam" id="PF00455">
    <property type="entry name" value="DeoRC"/>
    <property type="match status" value="1"/>
</dbReference>
<comment type="caution">
    <text evidence="6">The sequence shown here is derived from an EMBL/GenBank/DDBJ whole genome shotgun (WGS) entry which is preliminary data.</text>
</comment>
<name>A0A081G1T5_9GAMM</name>
<keyword evidence="2" id="KW-0805">Transcription regulation</keyword>
<keyword evidence="3" id="KW-0238">DNA-binding</keyword>
<dbReference type="InterPro" id="IPR001034">
    <property type="entry name" value="DeoR_HTH"/>
</dbReference>
<dbReference type="Gene3D" id="3.30.750.70">
    <property type="entry name" value="4-hydroxybutyrate coenzyme like domains"/>
    <property type="match status" value="1"/>
</dbReference>